<comment type="caution">
    <text evidence="12">The sequence shown here is derived from an EMBL/GenBank/DDBJ whole genome shotgun (WGS) entry which is preliminary data.</text>
</comment>
<evidence type="ECO:0000256" key="5">
    <source>
        <dbReference type="ARBA" id="ARBA00023125"/>
    </source>
</evidence>
<keyword evidence="6" id="KW-0804">Transcription</keyword>
<dbReference type="GO" id="GO:0005634">
    <property type="term" value="C:nucleus"/>
    <property type="evidence" value="ECO:0007669"/>
    <property type="project" value="UniProtKB-SubCell"/>
</dbReference>
<evidence type="ECO:0000256" key="2">
    <source>
        <dbReference type="ARBA" id="ARBA00022771"/>
    </source>
</evidence>
<feature type="domain" description="Reverse transcriptase" evidence="10">
    <location>
        <begin position="1"/>
        <end position="78"/>
    </location>
</feature>
<dbReference type="Proteomes" id="UP000289340">
    <property type="component" value="Chromosome 8"/>
</dbReference>
<dbReference type="PROSITE" id="PS50884">
    <property type="entry name" value="ZF_DOF_2"/>
    <property type="match status" value="1"/>
</dbReference>
<keyword evidence="13" id="KW-1185">Reference proteome</keyword>
<dbReference type="PANTHER" id="PTHR31089:SF66">
    <property type="entry name" value="DOF-TYPE ZINC FINGER DNA-BINDING FAMILY PROTEIN"/>
    <property type="match status" value="1"/>
</dbReference>
<dbReference type="PROSITE" id="PS50878">
    <property type="entry name" value="RT_POL"/>
    <property type="match status" value="1"/>
</dbReference>
<dbReference type="PROSITE" id="PS01361">
    <property type="entry name" value="ZF_DOF_1"/>
    <property type="match status" value="1"/>
</dbReference>
<feature type="compositionally biased region" description="Polar residues" evidence="9">
    <location>
        <begin position="568"/>
        <end position="578"/>
    </location>
</feature>
<proteinExistence type="predicted"/>
<dbReference type="AlphaFoldDB" id="A0A445JIQ9"/>
<gene>
    <name evidence="12" type="ORF">D0Y65_021358</name>
</gene>
<evidence type="ECO:0000259" key="10">
    <source>
        <dbReference type="PROSITE" id="PS50878"/>
    </source>
</evidence>
<evidence type="ECO:0000259" key="11">
    <source>
        <dbReference type="PROSITE" id="PS50884"/>
    </source>
</evidence>
<keyword evidence="4" id="KW-0805">Transcription regulation</keyword>
<keyword evidence="1" id="KW-0479">Metal-binding</keyword>
<evidence type="ECO:0000256" key="9">
    <source>
        <dbReference type="SAM" id="MobiDB-lite"/>
    </source>
</evidence>
<evidence type="ECO:0000256" key="7">
    <source>
        <dbReference type="ARBA" id="ARBA00023242"/>
    </source>
</evidence>
<name>A0A445JIQ9_GLYSO</name>
<sequence>MLFADDIVLLGESREELNERLETWRRALETHGFRLSRSKSEYMECKFNKRRRVSNSEVKIGDHIIPQVTRFKYLGSVIQDDGEIEGDVNHRIQAGWMKWRKASGVLCDAKVPIKLKGKFYRTAVRPAILYGTECWAVKSQHENKVGVAEMRMLRWMCGKTRQDKIRNEAIRERVEVAPIVEKMVENRFRWFGHVERRPVDAVVRRVDQMERRQTIRGRGRPKNTIREVIKKDFELNDLDRSMNGLQESTNDEVDVPLNEVSSKQIDPQEDGNSAPNIYKNPTLKLVAKVVNGNNEHRNAKRDIDHQEKVLKRANKVLPCPRCNSSETKFCYFNNYNVNQPRHFCKNCQRYWTAGGTIRNVPLGAGKRKNKHSTLQYCLIPVTPDAASVSQTDSKPASDMLLSSSRLIKGMENISSLREETPLSESLETVLSLNGQTNIEMASSTLKDDAEESSCSSMRSNEVEQVCLAQHSLVPLQSFQYYPVPSWSYQWNPCWNVKELRPRSLSSRPVYTGSPTMIAVPGFSLPTVILPGVPYSYSGFMSNWDEQKEDASLVGSAFSGISLSPSSVSNSTCSGNRSPTLGKHSRDGSTLGEDAMKQNLWVPKTVRINDPEEAANSSIWSTLGTKSEQNKLIMKGSIFKSFEPKASASSHILEDNQILRANPAAFSRSESFQESM</sequence>
<dbReference type="InterPro" id="IPR045174">
    <property type="entry name" value="Dof"/>
</dbReference>
<comment type="subcellular location">
    <subcellularLocation>
        <location evidence="8">Nucleus</location>
    </subcellularLocation>
</comment>
<dbReference type="InterPro" id="IPR000477">
    <property type="entry name" value="RT_dom"/>
</dbReference>
<feature type="region of interest" description="Disordered" evidence="9">
    <location>
        <begin position="568"/>
        <end position="589"/>
    </location>
</feature>
<keyword evidence="7 8" id="KW-0539">Nucleus</keyword>
<dbReference type="Gene3D" id="3.30.70.270">
    <property type="match status" value="1"/>
</dbReference>
<evidence type="ECO:0000256" key="4">
    <source>
        <dbReference type="ARBA" id="ARBA00023015"/>
    </source>
</evidence>
<dbReference type="PANTHER" id="PTHR31089">
    <property type="entry name" value="CYCLIC DOF FACTOR 2"/>
    <property type="match status" value="1"/>
</dbReference>
<keyword evidence="3" id="KW-0862">Zinc</keyword>
<feature type="domain" description="Dof-type" evidence="11">
    <location>
        <begin position="317"/>
        <end position="371"/>
    </location>
</feature>
<keyword evidence="2 8" id="KW-0863">Zinc-finger</keyword>
<organism evidence="12 13">
    <name type="scientific">Glycine soja</name>
    <name type="common">Wild soybean</name>
    <dbReference type="NCBI Taxonomy" id="3848"/>
    <lineage>
        <taxon>Eukaryota</taxon>
        <taxon>Viridiplantae</taxon>
        <taxon>Streptophyta</taxon>
        <taxon>Embryophyta</taxon>
        <taxon>Tracheophyta</taxon>
        <taxon>Spermatophyta</taxon>
        <taxon>Magnoliopsida</taxon>
        <taxon>eudicotyledons</taxon>
        <taxon>Gunneridae</taxon>
        <taxon>Pentapetalae</taxon>
        <taxon>rosids</taxon>
        <taxon>fabids</taxon>
        <taxon>Fabales</taxon>
        <taxon>Fabaceae</taxon>
        <taxon>Papilionoideae</taxon>
        <taxon>50 kb inversion clade</taxon>
        <taxon>NPAAA clade</taxon>
        <taxon>indigoferoid/millettioid clade</taxon>
        <taxon>Phaseoleae</taxon>
        <taxon>Glycine</taxon>
        <taxon>Glycine subgen. Soja</taxon>
    </lineage>
</organism>
<keyword evidence="5 8" id="KW-0238">DNA-binding</keyword>
<evidence type="ECO:0000313" key="12">
    <source>
        <dbReference type="EMBL" id="RZB98366.1"/>
    </source>
</evidence>
<dbReference type="EMBL" id="QZWG01000008">
    <property type="protein sequence ID" value="RZB98366.1"/>
    <property type="molecule type" value="Genomic_DNA"/>
</dbReference>
<reference evidence="12 13" key="1">
    <citation type="submission" date="2018-09" db="EMBL/GenBank/DDBJ databases">
        <title>A high-quality reference genome of wild soybean provides a powerful tool to mine soybean genomes.</title>
        <authorList>
            <person name="Xie M."/>
            <person name="Chung C.Y.L."/>
            <person name="Li M.-W."/>
            <person name="Wong F.-L."/>
            <person name="Chan T.-F."/>
            <person name="Lam H.-M."/>
        </authorList>
    </citation>
    <scope>NUCLEOTIDE SEQUENCE [LARGE SCALE GENOMIC DNA]</scope>
    <source>
        <strain evidence="13">cv. W05</strain>
        <tissue evidence="12">Hypocotyl of etiolated seedlings</tissue>
    </source>
</reference>
<accession>A0A445JIQ9</accession>
<dbReference type="GO" id="GO:0008270">
    <property type="term" value="F:zinc ion binding"/>
    <property type="evidence" value="ECO:0007669"/>
    <property type="project" value="UniProtKB-KW"/>
</dbReference>
<evidence type="ECO:0000256" key="1">
    <source>
        <dbReference type="ARBA" id="ARBA00022723"/>
    </source>
</evidence>
<dbReference type="GO" id="GO:0003700">
    <property type="term" value="F:DNA-binding transcription factor activity"/>
    <property type="evidence" value="ECO:0007669"/>
    <property type="project" value="InterPro"/>
</dbReference>
<dbReference type="InterPro" id="IPR003851">
    <property type="entry name" value="Znf_Dof"/>
</dbReference>
<evidence type="ECO:0000256" key="3">
    <source>
        <dbReference type="ARBA" id="ARBA00022833"/>
    </source>
</evidence>
<evidence type="ECO:0000256" key="6">
    <source>
        <dbReference type="ARBA" id="ARBA00023163"/>
    </source>
</evidence>
<dbReference type="InterPro" id="IPR043128">
    <property type="entry name" value="Rev_trsase/Diguanyl_cyclase"/>
</dbReference>
<evidence type="ECO:0000256" key="8">
    <source>
        <dbReference type="PROSITE-ProRule" id="PRU00071"/>
    </source>
</evidence>
<evidence type="ECO:0000313" key="13">
    <source>
        <dbReference type="Proteomes" id="UP000289340"/>
    </source>
</evidence>
<protein>
    <submittedName>
        <fullName evidence="12">Cyclic dof factor 3</fullName>
    </submittedName>
</protein>
<dbReference type="GO" id="GO:0003677">
    <property type="term" value="F:DNA binding"/>
    <property type="evidence" value="ECO:0007669"/>
    <property type="project" value="UniProtKB-UniRule"/>
</dbReference>
<dbReference type="Pfam" id="PF02701">
    <property type="entry name" value="Zn_ribbon_Dof"/>
    <property type="match status" value="1"/>
</dbReference>